<gene>
    <name evidence="3" type="ORF">AAHA92_02433</name>
</gene>
<feature type="region of interest" description="Disordered" evidence="1">
    <location>
        <begin position="26"/>
        <end position="51"/>
    </location>
</feature>
<feature type="chain" id="PRO_5044854828" evidence="2">
    <location>
        <begin position="27"/>
        <end position="177"/>
    </location>
</feature>
<feature type="compositionally biased region" description="Basic residues" evidence="1">
    <location>
        <begin position="33"/>
        <end position="46"/>
    </location>
</feature>
<proteinExistence type="predicted"/>
<evidence type="ECO:0000313" key="4">
    <source>
        <dbReference type="Proteomes" id="UP001567538"/>
    </source>
</evidence>
<evidence type="ECO:0000313" key="3">
    <source>
        <dbReference type="EMBL" id="KAL1566890.1"/>
    </source>
</evidence>
<protein>
    <submittedName>
        <fullName evidence="3">Uncharacterized protein</fullName>
    </submittedName>
</protein>
<accession>A0ABD1IDY2</accession>
<dbReference type="AlphaFoldDB" id="A0ABD1IDY2"/>
<organism evidence="3 4">
    <name type="scientific">Salvia divinorum</name>
    <name type="common">Maria pastora</name>
    <name type="synonym">Diviner's sage</name>
    <dbReference type="NCBI Taxonomy" id="28513"/>
    <lineage>
        <taxon>Eukaryota</taxon>
        <taxon>Viridiplantae</taxon>
        <taxon>Streptophyta</taxon>
        <taxon>Embryophyta</taxon>
        <taxon>Tracheophyta</taxon>
        <taxon>Spermatophyta</taxon>
        <taxon>Magnoliopsida</taxon>
        <taxon>eudicotyledons</taxon>
        <taxon>Gunneridae</taxon>
        <taxon>Pentapetalae</taxon>
        <taxon>asterids</taxon>
        <taxon>lamiids</taxon>
        <taxon>Lamiales</taxon>
        <taxon>Lamiaceae</taxon>
        <taxon>Nepetoideae</taxon>
        <taxon>Mentheae</taxon>
        <taxon>Salviinae</taxon>
        <taxon>Salvia</taxon>
        <taxon>Salvia subgen. Calosphace</taxon>
    </lineage>
</organism>
<keyword evidence="2" id="KW-0732">Signal</keyword>
<name>A0ABD1IDY2_SALDI</name>
<evidence type="ECO:0000256" key="2">
    <source>
        <dbReference type="SAM" id="SignalP"/>
    </source>
</evidence>
<keyword evidence="4" id="KW-1185">Reference proteome</keyword>
<feature type="signal peptide" evidence="2">
    <location>
        <begin position="1"/>
        <end position="26"/>
    </location>
</feature>
<reference evidence="3 4" key="1">
    <citation type="submission" date="2024-06" db="EMBL/GenBank/DDBJ databases">
        <title>A chromosome level genome sequence of Diviner's sage (Salvia divinorum).</title>
        <authorList>
            <person name="Ford S.A."/>
            <person name="Ro D.-K."/>
            <person name="Ness R.W."/>
            <person name="Phillips M.A."/>
        </authorList>
    </citation>
    <scope>NUCLEOTIDE SEQUENCE [LARGE SCALE GENOMIC DNA]</scope>
    <source>
        <strain evidence="3">SAF-2024a</strain>
        <tissue evidence="3">Leaf</tissue>
    </source>
</reference>
<comment type="caution">
    <text evidence="3">The sequence shown here is derived from an EMBL/GenBank/DDBJ whole genome shotgun (WGS) entry which is preliminary data.</text>
</comment>
<dbReference type="Proteomes" id="UP001567538">
    <property type="component" value="Unassembled WGS sequence"/>
</dbReference>
<dbReference type="EMBL" id="JBEAFC010000002">
    <property type="protein sequence ID" value="KAL1566890.1"/>
    <property type="molecule type" value="Genomic_DNA"/>
</dbReference>
<evidence type="ECO:0000256" key="1">
    <source>
        <dbReference type="SAM" id="MobiDB-lite"/>
    </source>
</evidence>
<sequence>MQRRGSRPPLLSLLFFSAAAARACDGSPSPLPHRGHRAAPSRRRLSRSGFATKPSKFPMGFKILLDFLVIMNSHSGNLVILEDVTSRLLKISARQLNFISIGLADKIKQEAEDNISNAFNPIIAMQSGLLRVKGKNPSSTNLSATWDYILHIGMNKNKVVFLNSNPTKFKKESEGED</sequence>